<sequence>MEKTKAIREIEFVSYTESVPAILKQIRLDEHLTDQKIILLKPNLVNARPFPVTTPAQLVEGVVKYVRQHSAARLIIAEGCGDSIMDTGEVFASLGYNNLAKKIDVELLDLNHAPLIRLENKENEIFPEMFLPEIAF</sequence>
<accession>A0A2G6MTN0</accession>
<dbReference type="InterPro" id="IPR007160">
    <property type="entry name" value="DUF362"/>
</dbReference>
<protein>
    <recommendedName>
        <fullName evidence="1">DUF362 domain-containing protein</fullName>
    </recommendedName>
</protein>
<feature type="domain" description="DUF362" evidence="1">
    <location>
        <begin position="38"/>
        <end position="133"/>
    </location>
</feature>
<comment type="caution">
    <text evidence="2">The sequence shown here is derived from an EMBL/GenBank/DDBJ whole genome shotgun (WGS) entry which is preliminary data.</text>
</comment>
<evidence type="ECO:0000313" key="2">
    <source>
        <dbReference type="EMBL" id="PIE63448.1"/>
    </source>
</evidence>
<dbReference type="AlphaFoldDB" id="A0A2G6MTN0"/>
<proteinExistence type="predicted"/>
<evidence type="ECO:0000313" key="3">
    <source>
        <dbReference type="Proteomes" id="UP000231203"/>
    </source>
</evidence>
<dbReference type="Proteomes" id="UP000231203">
    <property type="component" value="Unassembled WGS sequence"/>
</dbReference>
<organism evidence="2 3">
    <name type="scientific">Desulfobacter postgatei</name>
    <dbReference type="NCBI Taxonomy" id="2293"/>
    <lineage>
        <taxon>Bacteria</taxon>
        <taxon>Pseudomonadati</taxon>
        <taxon>Thermodesulfobacteriota</taxon>
        <taxon>Desulfobacteria</taxon>
        <taxon>Desulfobacterales</taxon>
        <taxon>Desulfobacteraceae</taxon>
        <taxon>Desulfobacter</taxon>
    </lineage>
</organism>
<reference evidence="2 3" key="1">
    <citation type="submission" date="2017-10" db="EMBL/GenBank/DDBJ databases">
        <title>Novel microbial diversity and functional potential in the marine mammal oral microbiome.</title>
        <authorList>
            <person name="Dudek N.K."/>
            <person name="Sun C.L."/>
            <person name="Burstein D."/>
            <person name="Kantor R.S."/>
            <person name="Aliaga Goltsman D.S."/>
            <person name="Bik E.M."/>
            <person name="Thomas B.C."/>
            <person name="Banfield J.F."/>
            <person name="Relman D.A."/>
        </authorList>
    </citation>
    <scope>NUCLEOTIDE SEQUENCE [LARGE SCALE GENOMIC DNA]</scope>
    <source>
        <strain evidence="2">DOLJORAL78_47_202</strain>
    </source>
</reference>
<gene>
    <name evidence="2" type="ORF">CSA25_00245</name>
</gene>
<dbReference type="EMBL" id="PDTI01000005">
    <property type="protein sequence ID" value="PIE63448.1"/>
    <property type="molecule type" value="Genomic_DNA"/>
</dbReference>
<name>A0A2G6MTN0_9BACT</name>
<dbReference type="Pfam" id="PF04015">
    <property type="entry name" value="DUF362"/>
    <property type="match status" value="1"/>
</dbReference>
<feature type="non-terminal residue" evidence="2">
    <location>
        <position position="136"/>
    </location>
</feature>
<evidence type="ECO:0000259" key="1">
    <source>
        <dbReference type="Pfam" id="PF04015"/>
    </source>
</evidence>